<dbReference type="PANTHER" id="PTHR34599:SF1">
    <property type="entry name" value="PHOSPHATIDIC ACID PHOSPHATASE TYPE 2_HALOPEROXIDASE DOMAIN-CONTAINING PROTEIN"/>
    <property type="match status" value="1"/>
</dbReference>
<dbReference type="InterPro" id="IPR016119">
    <property type="entry name" value="Br/Cl_peroxidase_C"/>
</dbReference>
<dbReference type="PROSITE" id="PS51318">
    <property type="entry name" value="TAT"/>
    <property type="match status" value="1"/>
</dbReference>
<name>A0ABM7Y579_9PROT</name>
<evidence type="ECO:0000313" key="2">
    <source>
        <dbReference type="Proteomes" id="UP000831327"/>
    </source>
</evidence>
<protein>
    <submittedName>
        <fullName evidence="1">Vanadium-dependent haloperoxidase</fullName>
    </submittedName>
</protein>
<sequence>MTRIEADFQRRALLGGVGLGVAATLATAHPAVVTGAKAQPAANGTTARPIDALVHRRATEIRASCVRATSAIPIAPHPANGDEARYPNAIGSDTRSLPHNERGEVDPAAWRAYVVACQSGESADFEKVPLGGVRRLGNPLGTLAVSFCGLDPTQIAIPAPPTLTSAERAGEAVEAYWHALLRDVPLAEYQDATENRDVLAACGELSRLGDFRGPKAGGRVTPATLFRGTALYFDAADPRGRVATPPGVLDGPMVSQFLLRDVPFGSQWISARIRPATPGSEFLTTYEDWLRAQNGQPPQRGVQFEATPRYIATGRDLAEWVRHLPLFQTTVLLLLTTGAFAPDPRFGGMFPGAQPPTPASNPYRSLRTQNPASSFGPPHIMALLSEGTNNVIRAAYWQKYFVHRTLRPEAYGGLAHHRLVNGVTDYPLPDAFLRSEALDRTRAKQGTHLLSQIYPDGSPNFSAYPGGASSVSSVTATLLKAFFDESRVIENPVQPDPRDPTRLVPYNGPALTLGGELNKLATNYGCARNWGGIHWRSDAAASMVIGEEVAIGMLREIRMTLREPFDGFSFTGFDGRRITV</sequence>
<dbReference type="SUPFAM" id="SSF48317">
    <property type="entry name" value="Acid phosphatase/Vanadium-dependent haloperoxidase"/>
    <property type="match status" value="1"/>
</dbReference>
<dbReference type="CDD" id="cd03398">
    <property type="entry name" value="PAP2_haloperoxidase"/>
    <property type="match status" value="1"/>
</dbReference>
<dbReference type="Gene3D" id="1.10.606.10">
    <property type="entry name" value="Vanadium-containing Chloroperoxidase, domain 2"/>
    <property type="match status" value="1"/>
</dbReference>
<dbReference type="InterPro" id="IPR006311">
    <property type="entry name" value="TAT_signal"/>
</dbReference>
<reference evidence="1 2" key="1">
    <citation type="journal article" date="2016" name="Microbes Environ.">
        <title>Phylogenetically diverse aerobic anoxygenic phototrophic bacteria isolated from epilithic biofilms in Tama river, Japan.</title>
        <authorList>
            <person name="Hirose S."/>
            <person name="Matsuura K."/>
            <person name="Haruta S."/>
        </authorList>
    </citation>
    <scope>NUCLEOTIDE SEQUENCE [LARGE SCALE GENOMIC DNA]</scope>
    <source>
        <strain evidence="1 2">S08</strain>
    </source>
</reference>
<organism evidence="1 2">
    <name type="scientific">Roseomonas fluvialis</name>
    <dbReference type="NCBI Taxonomy" id="1750527"/>
    <lineage>
        <taxon>Bacteria</taxon>
        <taxon>Pseudomonadati</taxon>
        <taxon>Pseudomonadota</taxon>
        <taxon>Alphaproteobacteria</taxon>
        <taxon>Acetobacterales</taxon>
        <taxon>Roseomonadaceae</taxon>
        <taxon>Roseomonas</taxon>
    </lineage>
</organism>
<dbReference type="EMBL" id="AP025637">
    <property type="protein sequence ID" value="BDG73070.1"/>
    <property type="molecule type" value="Genomic_DNA"/>
</dbReference>
<dbReference type="PANTHER" id="PTHR34599">
    <property type="entry name" value="PEROXIDASE-RELATED"/>
    <property type="match status" value="1"/>
</dbReference>
<proteinExistence type="predicted"/>
<keyword evidence="2" id="KW-1185">Reference proteome</keyword>
<accession>A0ABM7Y579</accession>
<dbReference type="InterPro" id="IPR052559">
    <property type="entry name" value="V-haloperoxidase"/>
</dbReference>
<dbReference type="Proteomes" id="UP000831327">
    <property type="component" value="Chromosome"/>
</dbReference>
<dbReference type="InterPro" id="IPR036938">
    <property type="entry name" value="PAP2/HPO_sf"/>
</dbReference>
<gene>
    <name evidence="1" type="ORF">Rmf_29990</name>
</gene>
<evidence type="ECO:0000313" key="1">
    <source>
        <dbReference type="EMBL" id="BDG73070.1"/>
    </source>
</evidence>